<dbReference type="EMBL" id="JAAWWK010000002">
    <property type="protein sequence ID" value="NKI17027.1"/>
    <property type="molecule type" value="Genomic_DNA"/>
</dbReference>
<dbReference type="Proteomes" id="UP000765845">
    <property type="component" value="Unassembled WGS sequence"/>
</dbReference>
<evidence type="ECO:0000313" key="4">
    <source>
        <dbReference type="Proteomes" id="UP000765845"/>
    </source>
</evidence>
<gene>
    <name evidence="3" type="ORF">HCU74_06280</name>
</gene>
<proteinExistence type="predicted"/>
<evidence type="ECO:0000256" key="2">
    <source>
        <dbReference type="ARBA" id="ARBA00022801"/>
    </source>
</evidence>
<organism evidence="3 4">
    <name type="scientific">Spongiibacter thalassae</name>
    <dbReference type="NCBI Taxonomy" id="2721624"/>
    <lineage>
        <taxon>Bacteria</taxon>
        <taxon>Pseudomonadati</taxon>
        <taxon>Pseudomonadota</taxon>
        <taxon>Gammaproteobacteria</taxon>
        <taxon>Cellvibrionales</taxon>
        <taxon>Spongiibacteraceae</taxon>
        <taxon>Spongiibacter</taxon>
    </lineage>
</organism>
<name>A0ABX1GCZ2_9GAMM</name>
<evidence type="ECO:0000256" key="1">
    <source>
        <dbReference type="ARBA" id="ARBA00022729"/>
    </source>
</evidence>
<sequence>MAILLLSACGGGSAPAVPAQHRQESLTFRHDTLPQRDYILFMPASATDQAPLLVFLHGCTQSAEDALLGTGFNQLAVEMGFVVAYPDQKNPNDLPPGEAWLDAHLNDGNGADCWSSGQPTSIVRDSGEAGTLAGITREIIARPDLNIDPQRVYIMGFSGGGFMTSVMAATYPDLYAAAGIVAGCSYMACTDLGGIMAYQAMGEYAVRMPVILFHGSADEIIPYPLGRDALQQWLATNDWIDNGQTDASLPYTPAAIRQFYSDAASPPDAPPAGTANTDSACLYYPNSPCLGGTAGWQDYPHTIEYYGDAEGCLLAEFWTLHGLTHNFPAGNREGSFTDPLGPDIKRAAMAFFLAQTSGQCVNVTEPFVPDVEME</sequence>
<dbReference type="Pfam" id="PF10503">
    <property type="entry name" value="Esterase_PHB"/>
    <property type="match status" value="1"/>
</dbReference>
<keyword evidence="2" id="KW-0378">Hydrolase</keyword>
<reference evidence="3 4" key="1">
    <citation type="submission" date="2020-04" db="EMBL/GenBank/DDBJ databases">
        <authorList>
            <person name="Yoon J."/>
        </authorList>
    </citation>
    <scope>NUCLEOTIDE SEQUENCE [LARGE SCALE GENOMIC DNA]</scope>
    <source>
        <strain evidence="3 4">KMU-166</strain>
    </source>
</reference>
<protein>
    <submittedName>
        <fullName evidence="3">PHB depolymerase family esterase</fullName>
    </submittedName>
</protein>
<dbReference type="InterPro" id="IPR029058">
    <property type="entry name" value="AB_hydrolase_fold"/>
</dbReference>
<comment type="caution">
    <text evidence="3">The sequence shown here is derived from an EMBL/GenBank/DDBJ whole genome shotgun (WGS) entry which is preliminary data.</text>
</comment>
<dbReference type="PANTHER" id="PTHR43037">
    <property type="entry name" value="UNNAMED PRODUCT-RELATED"/>
    <property type="match status" value="1"/>
</dbReference>
<accession>A0ABX1GCZ2</accession>
<dbReference type="RefSeq" id="WP_210425132.1">
    <property type="nucleotide sequence ID" value="NZ_JAAWWK010000002.1"/>
</dbReference>
<dbReference type="NCBIfam" id="TIGR01840">
    <property type="entry name" value="esterase_phb"/>
    <property type="match status" value="1"/>
</dbReference>
<dbReference type="PANTHER" id="PTHR43037:SF1">
    <property type="entry name" value="BLL1128 PROTEIN"/>
    <property type="match status" value="1"/>
</dbReference>
<dbReference type="InterPro" id="IPR010126">
    <property type="entry name" value="Esterase_phb"/>
</dbReference>
<dbReference type="Gene3D" id="3.40.50.1820">
    <property type="entry name" value="alpha/beta hydrolase"/>
    <property type="match status" value="1"/>
</dbReference>
<keyword evidence="4" id="KW-1185">Reference proteome</keyword>
<keyword evidence="1" id="KW-0732">Signal</keyword>
<dbReference type="SUPFAM" id="SSF53474">
    <property type="entry name" value="alpha/beta-Hydrolases"/>
    <property type="match status" value="1"/>
</dbReference>
<evidence type="ECO:0000313" key="3">
    <source>
        <dbReference type="EMBL" id="NKI17027.1"/>
    </source>
</evidence>
<dbReference type="InterPro" id="IPR050955">
    <property type="entry name" value="Plant_Biomass_Hydrol_Est"/>
</dbReference>